<feature type="compositionally biased region" description="Acidic residues" evidence="1">
    <location>
        <begin position="492"/>
        <end position="507"/>
    </location>
</feature>
<dbReference type="RefSeq" id="XP_028886743.1">
    <property type="nucleotide sequence ID" value="XM_029022197.1"/>
</dbReference>
<dbReference type="EMBL" id="NBCO01000003">
    <property type="protein sequence ID" value="ORC92677.1"/>
    <property type="molecule type" value="Genomic_DNA"/>
</dbReference>
<evidence type="ECO:0000256" key="1">
    <source>
        <dbReference type="SAM" id="MobiDB-lite"/>
    </source>
</evidence>
<feature type="region of interest" description="Disordered" evidence="1">
    <location>
        <begin position="488"/>
        <end position="521"/>
    </location>
</feature>
<feature type="region of interest" description="Disordered" evidence="1">
    <location>
        <begin position="837"/>
        <end position="859"/>
    </location>
</feature>
<comment type="caution">
    <text evidence="2">The sequence shown here is derived from an EMBL/GenBank/DDBJ whole genome shotgun (WGS) entry which is preliminary data.</text>
</comment>
<feature type="region of interest" description="Disordered" evidence="1">
    <location>
        <begin position="1643"/>
        <end position="1665"/>
    </location>
</feature>
<feature type="region of interest" description="Disordered" evidence="1">
    <location>
        <begin position="1537"/>
        <end position="1609"/>
    </location>
</feature>
<proteinExistence type="predicted"/>
<dbReference type="OrthoDB" id="273711at2759"/>
<evidence type="ECO:0000313" key="2">
    <source>
        <dbReference type="EMBL" id="ORC92677.1"/>
    </source>
</evidence>
<feature type="region of interest" description="Disordered" evidence="1">
    <location>
        <begin position="1136"/>
        <end position="1156"/>
    </location>
</feature>
<gene>
    <name evidence="2" type="ORF">TM35_000034300</name>
</gene>
<dbReference type="InterPro" id="IPR036322">
    <property type="entry name" value="WD40_repeat_dom_sf"/>
</dbReference>
<dbReference type="GeneID" id="39981977"/>
<feature type="compositionally biased region" description="Polar residues" evidence="1">
    <location>
        <begin position="20"/>
        <end position="31"/>
    </location>
</feature>
<name>A0A1X0P6W2_9TRYP</name>
<organism evidence="2 3">
    <name type="scientific">Trypanosoma theileri</name>
    <dbReference type="NCBI Taxonomy" id="67003"/>
    <lineage>
        <taxon>Eukaryota</taxon>
        <taxon>Discoba</taxon>
        <taxon>Euglenozoa</taxon>
        <taxon>Kinetoplastea</taxon>
        <taxon>Metakinetoplastina</taxon>
        <taxon>Trypanosomatida</taxon>
        <taxon>Trypanosomatidae</taxon>
        <taxon>Trypanosoma</taxon>
    </lineage>
</organism>
<sequence length="1940" mass="217359">MSGRKDLQSTAAKKKAEPYTPQSVGDNEPIPSNSFLLQQLLLDLGFTDTAKTLVQETHRKLQLSVNSPHSQTNVVSDGMDPSDVVSTNNHNKNGNNFLKKSNGNNENVSNTAVMEKDELEGKEDIMLKRMTGMTLFRALAHQSDNNGNGLNDSTGILQHLCNMCISTMCCNTDYPCSSDGEECLTPLLRKLFNVLLENQDEAIDKGEKNNGIHSFINLPPAWVSLMQVFFAYVEVLWSQLYLVEVVSYADFLFKGWVRYRPYILERLSRFQEKIQRLLLEAHQLERFTNNCERSDIYCNKNNKTESATRNKGKNDSSTLPSIKSSVPFISGRNGISITTTEINKGIIGMFCQGAPTFRRNLEEVSTWILNQCGRCVQSNLADSSFEARNTEPISTVEDTSGISTGESKEIEESSSQKLWHQCMGAVRQAVLVTSENVKDQKENKWESLPLIDPKLHWTHVALRVQLLAWVLGSLAEFAEILRKELYPSDKNDNDEEEEENNNNDDEVEKNTKNQSNIGSNEVRQKVSLEGTVLGFWYHNCASQIAEKLKVTAMKISDSSAGTAAHHNTSEGDETLQRRLPRHHRVEAVKEQEEIGRSLVNILKSAVHEYFLGNSVSVEPFSFQLLNDGLLYDEAINSKSSKNGSNRNLPPIRKIKNENDDDFRMFLIAALATGKLSQMEQNSKPQQVAFHHLLKRAFTTPKALLDLQDESVPMDVQLKALERITAYAVRRGTQGKNGVVKGLPHRKCSERNRNGGTINEPTTVRTHENDSSVFGEATGMAPPSHTQCVSENTGIGIDLPIPLEETGEPIESFWFAHFQSLVHLMLRPAAELIQAEGSSTFPPVEEEEASSSEHNVEPPDNEMTNEIQVVTVTPCGSLLALLTTKGRLLVYTMRNKRNSTQCDINEHIQGSFCEELILDTKFTKNEKEPRWYEHLSSFLRFSPCGRFLLCSVQNNAASLGKEEEANSLANEYTGKVFIYSMHCTDTTKHESSREINNDEDRLYADFRIHTAPIVVASWMDPRFWGRKISKNIRPLDENSPDWKCEAYKHLSVLQCLSCGTENVILRWSPADGSIIQKIATVPLHDILVSPLMQAIYTTDQRGQLSMYDAWNEHNIGFSAGNSVVVSHRGLPASLSMMRSSAEAREEGSLPKSTAPLSDGDMQHDYFVGARIIRFDRRRVTQCGAKCEPMATEISKVMQEKGLPAGMETRDSSRLGRQILQQVLGEEEARFIPCTQAMLDPSSASDNEDNNENRGHDNHSYRNQSDTYRDVEPCINPIPFVRSQQMHSGRNESTSVSNDNISIDDDSVFTGQAIFYKTGSRLVFDEVSQMLCQTACLWPPVPDPQYAPPQQPWNLLSMSVSGQPIWNEDYEKSLICHHCRLRDRIEGKSISLSLCNYYTDAKKEKNVREYKKSMNNLNGSSFAGVGNSTKNYNSVCTCRQSGKRVVLSPTASNGRYLCIMASVGPSRVALHRNRPLEYHAGMYACVVFDVLYGSVVRVIPVCSTLPHSSLMEDIHSHPHSNIRRVPIFMLPCSVAVVRRPRRQQQKQRSGSTLGRRRKSSKSPQMYGSFVRHLDHEDEELEDNSDDDDNDDYDNNNNNNNNNNNTVDADMDGDDSMVVVAVGALHSRTYTFNALTGSRIKVMNLRKQKEPYNRRASAEARPPSKRARHPYLSLAKPGVFSNHHFLDEDSINTEDARNEEDSDMSSSSIERQSSESREQYESERHALLRQLADKHGMSTLLRATVDLLRVVPFPFSQFDKFRGNGNSTRRVCEKQLSCNRRRSMGSTHVGSTNSLSMQLSLISCPSFLGQLHLRSGVFNGSDVPSTVNRRNKDEATISTDIRLNNVPFALVSYRTLRHLLTTGVSVSGQETKGEATEGTTVTRPEGVNAPSAAAPSRERTYFRCGVVNSVALWCDNENGGVYVFSSDEYGGLFVSGGLISLGE</sequence>
<reference evidence="2 3" key="1">
    <citation type="submission" date="2017-03" db="EMBL/GenBank/DDBJ databases">
        <title>An alternative strategy for trypanosome survival in the mammalian bloodstream revealed through genome and transcriptome analysis of the ubiquitous bovine parasite Trypanosoma (Megatrypanum) theileri.</title>
        <authorList>
            <person name="Kelly S."/>
            <person name="Ivens A."/>
            <person name="Mott A."/>
            <person name="O'Neill E."/>
            <person name="Emms D."/>
            <person name="Macleod O."/>
            <person name="Voorheis P."/>
            <person name="Matthews J."/>
            <person name="Matthews K."/>
            <person name="Carrington M."/>
        </authorList>
    </citation>
    <scope>NUCLEOTIDE SEQUENCE [LARGE SCALE GENOMIC DNA]</scope>
    <source>
        <strain evidence="2">Edinburgh</strain>
    </source>
</reference>
<feature type="region of interest" description="Disordered" evidence="1">
    <location>
        <begin position="1"/>
        <end position="31"/>
    </location>
</feature>
<feature type="region of interest" description="Disordered" evidence="1">
    <location>
        <begin position="1237"/>
        <end position="1266"/>
    </location>
</feature>
<accession>A0A1X0P6W2</accession>
<feature type="region of interest" description="Disordered" evidence="1">
    <location>
        <begin position="1865"/>
        <end position="1889"/>
    </location>
</feature>
<dbReference type="Proteomes" id="UP000192257">
    <property type="component" value="Unassembled WGS sequence"/>
</dbReference>
<protein>
    <submittedName>
        <fullName evidence="2">Mitochondrial ATP-dependent zinc metallopeptidase</fullName>
    </submittedName>
</protein>
<feature type="region of interest" description="Disordered" evidence="1">
    <location>
        <begin position="737"/>
        <end position="763"/>
    </location>
</feature>
<dbReference type="PANTHER" id="PTHR42264">
    <property type="entry name" value="EPHRIN_REC_LIKE DOMAIN-CONTAINING PROTEIN"/>
    <property type="match status" value="1"/>
</dbReference>
<evidence type="ECO:0000313" key="3">
    <source>
        <dbReference type="Proteomes" id="UP000192257"/>
    </source>
</evidence>
<keyword evidence="3" id="KW-1185">Reference proteome</keyword>
<feature type="compositionally biased region" description="Polar residues" evidence="1">
    <location>
        <begin position="753"/>
        <end position="763"/>
    </location>
</feature>
<feature type="region of interest" description="Disordered" evidence="1">
    <location>
        <begin position="1692"/>
        <end position="1719"/>
    </location>
</feature>
<feature type="compositionally biased region" description="Low complexity" evidence="1">
    <location>
        <begin position="1592"/>
        <end position="1605"/>
    </location>
</feature>
<feature type="compositionally biased region" description="Basic and acidic residues" evidence="1">
    <location>
        <begin position="1249"/>
        <end position="1258"/>
    </location>
</feature>
<feature type="compositionally biased region" description="Acidic residues" evidence="1">
    <location>
        <begin position="1574"/>
        <end position="1591"/>
    </location>
</feature>
<dbReference type="VEuPathDB" id="TriTrypDB:TM35_000034300"/>
<feature type="compositionally biased region" description="Basic and acidic residues" evidence="1">
    <location>
        <begin position="1709"/>
        <end position="1719"/>
    </location>
</feature>
<feature type="compositionally biased region" description="Polar residues" evidence="1">
    <location>
        <begin position="512"/>
        <end position="521"/>
    </location>
</feature>
<dbReference type="SUPFAM" id="SSF50978">
    <property type="entry name" value="WD40 repeat-like"/>
    <property type="match status" value="1"/>
</dbReference>
<feature type="compositionally biased region" description="Basic and acidic residues" evidence="1">
    <location>
        <begin position="1644"/>
        <end position="1655"/>
    </location>
</feature>